<evidence type="ECO:0000256" key="4">
    <source>
        <dbReference type="ARBA" id="ARBA00022989"/>
    </source>
</evidence>
<dbReference type="GO" id="GO:0016020">
    <property type="term" value="C:membrane"/>
    <property type="evidence" value="ECO:0007669"/>
    <property type="project" value="UniProtKB-SubCell"/>
</dbReference>
<dbReference type="PANTHER" id="PTHR10361">
    <property type="entry name" value="SODIUM-BILE ACID COTRANSPORTER"/>
    <property type="match status" value="1"/>
</dbReference>
<evidence type="ECO:0000256" key="6">
    <source>
        <dbReference type="SAM" id="Phobius"/>
    </source>
</evidence>
<keyword evidence="8" id="KW-1185">Reference proteome</keyword>
<comment type="caution">
    <text evidence="7">The sequence shown here is derived from an EMBL/GenBank/DDBJ whole genome shotgun (WGS) entry which is preliminary data.</text>
</comment>
<feature type="transmembrane region" description="Helical" evidence="6">
    <location>
        <begin position="67"/>
        <end position="88"/>
    </location>
</feature>
<evidence type="ECO:0000313" key="7">
    <source>
        <dbReference type="EMBL" id="CAK0787032.1"/>
    </source>
</evidence>
<proteinExistence type="inferred from homology"/>
<dbReference type="Proteomes" id="UP001314263">
    <property type="component" value="Unassembled WGS sequence"/>
</dbReference>
<dbReference type="Pfam" id="PF01758">
    <property type="entry name" value="SBF"/>
    <property type="match status" value="1"/>
</dbReference>
<evidence type="ECO:0000256" key="3">
    <source>
        <dbReference type="ARBA" id="ARBA00022692"/>
    </source>
</evidence>
<feature type="transmembrane region" description="Helical" evidence="6">
    <location>
        <begin position="285"/>
        <end position="304"/>
    </location>
</feature>
<reference evidence="7 8" key="1">
    <citation type="submission" date="2023-10" db="EMBL/GenBank/DDBJ databases">
        <authorList>
            <person name="Maclean D."/>
            <person name="Macfadyen A."/>
        </authorList>
    </citation>
    <scope>NUCLEOTIDE SEQUENCE [LARGE SCALE GENOMIC DNA]</scope>
</reference>
<evidence type="ECO:0000256" key="1">
    <source>
        <dbReference type="ARBA" id="ARBA00004141"/>
    </source>
</evidence>
<dbReference type="Gene3D" id="1.20.1530.20">
    <property type="match status" value="1"/>
</dbReference>
<feature type="transmembrane region" description="Helical" evidence="6">
    <location>
        <begin position="220"/>
        <end position="243"/>
    </location>
</feature>
<evidence type="ECO:0000256" key="5">
    <source>
        <dbReference type="ARBA" id="ARBA00023136"/>
    </source>
</evidence>
<dbReference type="InterPro" id="IPR002657">
    <property type="entry name" value="BilAc:Na_symport/Acr3"/>
</dbReference>
<dbReference type="InterPro" id="IPR038770">
    <property type="entry name" value="Na+/solute_symporter_sf"/>
</dbReference>
<evidence type="ECO:0000256" key="2">
    <source>
        <dbReference type="ARBA" id="ARBA00006528"/>
    </source>
</evidence>
<dbReference type="EMBL" id="CAUYUE010000016">
    <property type="protein sequence ID" value="CAK0787032.1"/>
    <property type="molecule type" value="Genomic_DNA"/>
</dbReference>
<comment type="subcellular location">
    <subcellularLocation>
        <location evidence="1">Membrane</location>
        <topology evidence="1">Multi-pass membrane protein</topology>
    </subcellularLocation>
</comment>
<name>A0AAV1ILE4_9CHLO</name>
<keyword evidence="5 6" id="KW-0472">Membrane</keyword>
<feature type="transmembrane region" description="Helical" evidence="6">
    <location>
        <begin position="255"/>
        <end position="273"/>
    </location>
</feature>
<feature type="transmembrane region" description="Helical" evidence="6">
    <location>
        <begin position="156"/>
        <end position="181"/>
    </location>
</feature>
<dbReference type="GO" id="GO:0009941">
    <property type="term" value="C:chloroplast envelope"/>
    <property type="evidence" value="ECO:0007669"/>
    <property type="project" value="UniProtKB-ARBA"/>
</dbReference>
<keyword evidence="3 6" id="KW-0812">Transmembrane</keyword>
<organism evidence="7 8">
    <name type="scientific">Coccomyxa viridis</name>
    <dbReference type="NCBI Taxonomy" id="1274662"/>
    <lineage>
        <taxon>Eukaryota</taxon>
        <taxon>Viridiplantae</taxon>
        <taxon>Chlorophyta</taxon>
        <taxon>core chlorophytes</taxon>
        <taxon>Trebouxiophyceae</taxon>
        <taxon>Trebouxiophyceae incertae sedis</taxon>
        <taxon>Coccomyxaceae</taxon>
        <taxon>Coccomyxa</taxon>
    </lineage>
</organism>
<sequence>MRPLGAVAGPHGRGCLLATARAPMRAFSVPVRGRPIDVRHRVAASAAGAAPGTTQQGPSLEKRLGNLAIGAANLFPLWLVIGATSALAHPPSLAWFKREYITKGLALTMLSMGTTLTLEDFTEVVRRPQLVALGAALQYTLMPLMGYAVTRLFQLPVAYSVGICLVASCPGGVASNVVTFLARADVPLSVAMTTVSTLTAIVATPALAKLLVGKLVPVDAGSLLLSTMQVVLAPVAAGAWLNMSFPKVMKRLSPFAPLLAASMTILISASIVGQNAAAIRAAGPQLVLAVVCLHLGGFTLGYTVSRLAGLQERQARTNSIEVGMQNSALGAVLATLHFADPLTAIPCAISATTHSLLGSAFAGFWRMRDPGETGEEKILGVQEEERVVTVQTGGNSISDLQIRKAEAKAWIARWREEQQ</sequence>
<gene>
    <name evidence="7" type="ORF">CVIRNUC_010248</name>
</gene>
<comment type="similarity">
    <text evidence="2">Belongs to the bile acid:sodium symporter (BASS) (TC 2.A.28) family.</text>
</comment>
<dbReference type="InterPro" id="IPR004710">
    <property type="entry name" value="Bilac:Na_transpt"/>
</dbReference>
<protein>
    <submittedName>
        <fullName evidence="7">Uncharacterized protein</fullName>
    </submittedName>
</protein>
<feature type="transmembrane region" description="Helical" evidence="6">
    <location>
        <begin position="188"/>
        <end position="208"/>
    </location>
</feature>
<keyword evidence="4 6" id="KW-1133">Transmembrane helix</keyword>
<feature type="transmembrane region" description="Helical" evidence="6">
    <location>
        <begin position="130"/>
        <end position="150"/>
    </location>
</feature>
<accession>A0AAV1ILE4</accession>
<dbReference type="AlphaFoldDB" id="A0AAV1ILE4"/>
<evidence type="ECO:0000313" key="8">
    <source>
        <dbReference type="Proteomes" id="UP001314263"/>
    </source>
</evidence>
<dbReference type="PANTHER" id="PTHR10361:SF28">
    <property type="entry name" value="P3 PROTEIN-RELATED"/>
    <property type="match status" value="1"/>
</dbReference>